<dbReference type="Proteomes" id="UP000250235">
    <property type="component" value="Unassembled WGS sequence"/>
</dbReference>
<dbReference type="InterPro" id="IPR011990">
    <property type="entry name" value="TPR-like_helical_dom_sf"/>
</dbReference>
<feature type="repeat" description="PPR" evidence="2">
    <location>
        <begin position="282"/>
        <end position="316"/>
    </location>
</feature>
<keyword evidence="1" id="KW-0677">Repeat</keyword>
<dbReference type="PROSITE" id="PS51375">
    <property type="entry name" value="PPR"/>
    <property type="match status" value="3"/>
</dbReference>
<proteinExistence type="predicted"/>
<organism evidence="3 4">
    <name type="scientific">Dorcoceras hygrometricum</name>
    <dbReference type="NCBI Taxonomy" id="472368"/>
    <lineage>
        <taxon>Eukaryota</taxon>
        <taxon>Viridiplantae</taxon>
        <taxon>Streptophyta</taxon>
        <taxon>Embryophyta</taxon>
        <taxon>Tracheophyta</taxon>
        <taxon>Spermatophyta</taxon>
        <taxon>Magnoliopsida</taxon>
        <taxon>eudicotyledons</taxon>
        <taxon>Gunneridae</taxon>
        <taxon>Pentapetalae</taxon>
        <taxon>asterids</taxon>
        <taxon>lamiids</taxon>
        <taxon>Lamiales</taxon>
        <taxon>Gesneriaceae</taxon>
        <taxon>Didymocarpoideae</taxon>
        <taxon>Trichosporeae</taxon>
        <taxon>Loxocarpinae</taxon>
        <taxon>Dorcoceras</taxon>
    </lineage>
</organism>
<dbReference type="AlphaFoldDB" id="A0A2Z7CLU9"/>
<dbReference type="PANTHER" id="PTHR47003">
    <property type="entry name" value="OS01G0970900 PROTEIN"/>
    <property type="match status" value="1"/>
</dbReference>
<dbReference type="NCBIfam" id="TIGR00756">
    <property type="entry name" value="PPR"/>
    <property type="match status" value="2"/>
</dbReference>
<accession>A0A2Z7CLU9</accession>
<reference evidence="3 4" key="1">
    <citation type="journal article" date="2015" name="Proc. Natl. Acad. Sci. U.S.A.">
        <title>The resurrection genome of Boea hygrometrica: A blueprint for survival of dehydration.</title>
        <authorList>
            <person name="Xiao L."/>
            <person name="Yang G."/>
            <person name="Zhang L."/>
            <person name="Yang X."/>
            <person name="Zhao S."/>
            <person name="Ji Z."/>
            <person name="Zhou Q."/>
            <person name="Hu M."/>
            <person name="Wang Y."/>
            <person name="Chen M."/>
            <person name="Xu Y."/>
            <person name="Jin H."/>
            <person name="Xiao X."/>
            <person name="Hu G."/>
            <person name="Bao F."/>
            <person name="Hu Y."/>
            <person name="Wan P."/>
            <person name="Li L."/>
            <person name="Deng X."/>
            <person name="Kuang T."/>
            <person name="Xiang C."/>
            <person name="Zhu J.K."/>
            <person name="Oliver M.J."/>
            <person name="He Y."/>
        </authorList>
    </citation>
    <scope>NUCLEOTIDE SEQUENCE [LARGE SCALE GENOMIC DNA]</scope>
    <source>
        <strain evidence="4">cv. XS01</strain>
    </source>
</reference>
<protein>
    <submittedName>
        <fullName evidence="3">Pentatricopeptide repeat-containing protein mitochondrial-like</fullName>
    </submittedName>
</protein>
<evidence type="ECO:0000256" key="2">
    <source>
        <dbReference type="PROSITE-ProRule" id="PRU00708"/>
    </source>
</evidence>
<dbReference type="OrthoDB" id="777957at2759"/>
<feature type="repeat" description="PPR" evidence="2">
    <location>
        <begin position="459"/>
        <end position="493"/>
    </location>
</feature>
<dbReference type="InterPro" id="IPR044578">
    <property type="entry name" value="BIR6-like"/>
</dbReference>
<evidence type="ECO:0000256" key="1">
    <source>
        <dbReference type="ARBA" id="ARBA00022737"/>
    </source>
</evidence>
<dbReference type="PANTHER" id="PTHR47003:SF3">
    <property type="entry name" value="SMALL RIBOSOMAL SUBUNIT PROTEIN MS81 (RPPR8)"/>
    <property type="match status" value="1"/>
</dbReference>
<name>A0A2Z7CLU9_9LAMI</name>
<sequence>MRNQWLRLLLLRCNTPYPPYIYRHSQLKSFRPLNSSPLQHPPFANLSPFNVCRYFSSSPELAVEPPKPPADETFVLAEIFAKPGKSAVEIKQELDSNNVIFTHDLILSVLRSDHTTPDVARRLFDWVLESNSEKLSSKSYNLMLGILGSNGFVQESWDMIGQMKKKGYGVSKGTLVRISDKFKADGLNDDVEKLKDLYASGSASIKINDSRNESTAHKSCSWVSQIIRREVWDDNVEKRLQESDVEFSSEMVTMVLENRELELNKVFIFFRWAEESGLFKHDQSTYNAMTRVLCREEYIEKFWKVVNEMRGAGYEMERETYFMVSERFVTWKMMKDAVNLYEFAMTGGNKPSVQDCIFLLKKIVVSKELDMDLFFKVVRVFNKSGNVFTDANLNSMLKSLTSVGRFGEWNEILEAMEKGGYLPSVSSQCQIAFKLGSGGKSREAREFMDKMVGAKGDMDNSIWVSLLKGYCLSRDLDEATHTLSKMVEQKGASSSAEHALQLLVGTYCRKNKPLSAYKLVLEMVNGKGLTPRHTTYKELTSKLLHRKHFKEALDVMCLMKNHGYPPVLDSFIVYLSRIGNVEEAVRFSQALSSKRSPSESVYLRLFEAYLKAGRHNEAQDFLAKCPSHIRNHSDVLNLFCIMKSRNKARNVAGVVL</sequence>
<dbReference type="Gene3D" id="1.25.40.10">
    <property type="entry name" value="Tetratricopeptide repeat domain"/>
    <property type="match status" value="3"/>
</dbReference>
<dbReference type="Pfam" id="PF01535">
    <property type="entry name" value="PPR"/>
    <property type="match status" value="3"/>
</dbReference>
<dbReference type="InterPro" id="IPR002885">
    <property type="entry name" value="PPR_rpt"/>
</dbReference>
<dbReference type="GO" id="GO:0008380">
    <property type="term" value="P:RNA splicing"/>
    <property type="evidence" value="ECO:0007669"/>
    <property type="project" value="InterPro"/>
</dbReference>
<dbReference type="EMBL" id="KQ995363">
    <property type="protein sequence ID" value="KZV46867.1"/>
    <property type="molecule type" value="Genomic_DNA"/>
</dbReference>
<evidence type="ECO:0000313" key="4">
    <source>
        <dbReference type="Proteomes" id="UP000250235"/>
    </source>
</evidence>
<keyword evidence="4" id="KW-1185">Reference proteome</keyword>
<evidence type="ECO:0000313" key="3">
    <source>
        <dbReference type="EMBL" id="KZV46867.1"/>
    </source>
</evidence>
<feature type="repeat" description="PPR" evidence="2">
    <location>
        <begin position="136"/>
        <end position="170"/>
    </location>
</feature>
<gene>
    <name evidence="3" type="ORF">F511_08628</name>
</gene>